<dbReference type="InterPro" id="IPR049730">
    <property type="entry name" value="SNF2/RAD54-like_C"/>
</dbReference>
<dbReference type="PROSITE" id="PS51194">
    <property type="entry name" value="HELICASE_CTER"/>
    <property type="match status" value="1"/>
</dbReference>
<gene>
    <name evidence="6" type="primary">BnaC09g20660D</name>
    <name evidence="5" type="ORF">DARMORV10_C09P30670.1</name>
    <name evidence="6" type="ORF">GSBRNA2T00091381001</name>
</gene>
<keyword evidence="7" id="KW-1185">Reference proteome</keyword>
<feature type="compositionally biased region" description="Low complexity" evidence="2">
    <location>
        <begin position="26"/>
        <end position="36"/>
    </location>
</feature>
<dbReference type="PaxDb" id="3708-A0A078IGU6"/>
<dbReference type="Pfam" id="PF00176">
    <property type="entry name" value="SNF2-rel_dom"/>
    <property type="match status" value="1"/>
</dbReference>
<dbReference type="CDD" id="cd17919">
    <property type="entry name" value="DEXHc_Snf"/>
    <property type="match status" value="1"/>
</dbReference>
<dbReference type="GO" id="GO:0005634">
    <property type="term" value="C:nucleus"/>
    <property type="evidence" value="ECO:0000318"/>
    <property type="project" value="GO_Central"/>
</dbReference>
<feature type="domain" description="Helicase ATP-binding" evidence="3">
    <location>
        <begin position="231"/>
        <end position="409"/>
    </location>
</feature>
<dbReference type="GO" id="GO:0140750">
    <property type="term" value="F:nucleosome array spacer activity"/>
    <property type="evidence" value="ECO:0000318"/>
    <property type="project" value="GO_Central"/>
</dbReference>
<dbReference type="Gramene" id="CDY48619">
    <property type="protein sequence ID" value="CDY48619"/>
    <property type="gene ID" value="GSBRNA2T00091381001"/>
</dbReference>
<dbReference type="GO" id="GO:0000729">
    <property type="term" value="P:DNA double-strand break processing"/>
    <property type="evidence" value="ECO:0000318"/>
    <property type="project" value="GO_Central"/>
</dbReference>
<dbReference type="STRING" id="3708.A0A078IGU6"/>
<dbReference type="GO" id="GO:0016787">
    <property type="term" value="F:hydrolase activity"/>
    <property type="evidence" value="ECO:0007669"/>
    <property type="project" value="UniProtKB-KW"/>
</dbReference>
<dbReference type="InterPro" id="IPR038718">
    <property type="entry name" value="SNF2-like_sf"/>
</dbReference>
<dbReference type="Pfam" id="PF00271">
    <property type="entry name" value="Helicase_C"/>
    <property type="match status" value="1"/>
</dbReference>
<reference evidence="5" key="3">
    <citation type="submission" date="2021-01" db="EMBL/GenBank/DDBJ databases">
        <authorList>
            <consortium name="Genoscope - CEA"/>
            <person name="William W."/>
        </authorList>
    </citation>
    <scope>NUCLEOTIDE SEQUENCE</scope>
</reference>
<dbReference type="GO" id="GO:0045944">
    <property type="term" value="P:positive regulation of transcription by RNA polymerase II"/>
    <property type="evidence" value="ECO:0000318"/>
    <property type="project" value="GO_Central"/>
</dbReference>
<dbReference type="SMART" id="SM00487">
    <property type="entry name" value="DEXDc"/>
    <property type="match status" value="1"/>
</dbReference>
<dbReference type="GO" id="GO:0031507">
    <property type="term" value="P:heterochromatin formation"/>
    <property type="evidence" value="ECO:0000318"/>
    <property type="project" value="GO_Central"/>
</dbReference>
<feature type="region of interest" description="Disordered" evidence="2">
    <location>
        <begin position="123"/>
        <end position="154"/>
    </location>
</feature>
<dbReference type="FunFam" id="3.40.50.10810:FF:000038">
    <property type="entry name" value="Protein CHROMATIN REMODELING 19 isoform A"/>
    <property type="match status" value="1"/>
</dbReference>
<evidence type="ECO:0000256" key="2">
    <source>
        <dbReference type="SAM" id="MobiDB-lite"/>
    </source>
</evidence>
<organism evidence="6 7">
    <name type="scientific">Brassica napus</name>
    <name type="common">Rape</name>
    <dbReference type="NCBI Taxonomy" id="3708"/>
    <lineage>
        <taxon>Eukaryota</taxon>
        <taxon>Viridiplantae</taxon>
        <taxon>Streptophyta</taxon>
        <taxon>Embryophyta</taxon>
        <taxon>Tracheophyta</taxon>
        <taxon>Spermatophyta</taxon>
        <taxon>Magnoliopsida</taxon>
        <taxon>eudicotyledons</taxon>
        <taxon>Gunneridae</taxon>
        <taxon>Pentapetalae</taxon>
        <taxon>rosids</taxon>
        <taxon>malvids</taxon>
        <taxon>Brassicales</taxon>
        <taxon>Brassicaceae</taxon>
        <taxon>Brassiceae</taxon>
        <taxon>Brassica</taxon>
    </lineage>
</organism>
<evidence type="ECO:0000259" key="3">
    <source>
        <dbReference type="PROSITE" id="PS51192"/>
    </source>
</evidence>
<dbReference type="InterPro" id="IPR014001">
    <property type="entry name" value="Helicase_ATP-bd"/>
</dbReference>
<dbReference type="Proteomes" id="UP001295469">
    <property type="component" value="Chromosome C09"/>
</dbReference>
<feature type="compositionally biased region" description="Acidic residues" evidence="2">
    <location>
        <begin position="93"/>
        <end position="102"/>
    </location>
</feature>
<dbReference type="AlphaFoldDB" id="A0A078IGU6"/>
<dbReference type="GO" id="GO:0000785">
    <property type="term" value="C:chromatin"/>
    <property type="evidence" value="ECO:0000318"/>
    <property type="project" value="GO_Central"/>
</dbReference>
<keyword evidence="1" id="KW-0378">Hydrolase</keyword>
<evidence type="ECO:0000313" key="6">
    <source>
        <dbReference type="EMBL" id="CDY48619.1"/>
    </source>
</evidence>
<dbReference type="InterPro" id="IPR001650">
    <property type="entry name" value="Helicase_C-like"/>
</dbReference>
<dbReference type="Proteomes" id="UP000028999">
    <property type="component" value="Unassembled WGS sequence"/>
</dbReference>
<dbReference type="PANTHER" id="PTHR10799">
    <property type="entry name" value="SNF2/RAD54 HELICASE FAMILY"/>
    <property type="match status" value="1"/>
</dbReference>
<dbReference type="OMA" id="STRNCES"/>
<dbReference type="GO" id="GO:0005524">
    <property type="term" value="F:ATP binding"/>
    <property type="evidence" value="ECO:0007669"/>
    <property type="project" value="InterPro"/>
</dbReference>
<dbReference type="GO" id="GO:0003677">
    <property type="term" value="F:DNA binding"/>
    <property type="evidence" value="ECO:0000318"/>
    <property type="project" value="GO_Central"/>
</dbReference>
<feature type="region of interest" description="Disordered" evidence="2">
    <location>
        <begin position="1"/>
        <end position="102"/>
    </location>
</feature>
<dbReference type="InterPro" id="IPR000330">
    <property type="entry name" value="SNF2_N"/>
</dbReference>
<reference evidence="6" key="2">
    <citation type="submission" date="2014-06" db="EMBL/GenBank/DDBJ databases">
        <authorList>
            <person name="Genoscope - CEA"/>
        </authorList>
    </citation>
    <scope>NUCLEOTIDE SEQUENCE</scope>
</reference>
<dbReference type="SUPFAM" id="SSF52540">
    <property type="entry name" value="P-loop containing nucleoside triphosphate hydrolases"/>
    <property type="match status" value="2"/>
</dbReference>
<reference evidence="6 7" key="1">
    <citation type="journal article" date="2014" name="Science">
        <title>Plant genetics. Early allopolyploid evolution in the post-Neolithic Brassica napus oilseed genome.</title>
        <authorList>
            <person name="Chalhoub B."/>
            <person name="Denoeud F."/>
            <person name="Liu S."/>
            <person name="Parkin I.A."/>
            <person name="Tang H."/>
            <person name="Wang X."/>
            <person name="Chiquet J."/>
            <person name="Belcram H."/>
            <person name="Tong C."/>
            <person name="Samans B."/>
            <person name="Correa M."/>
            <person name="Da Silva C."/>
            <person name="Just J."/>
            <person name="Falentin C."/>
            <person name="Koh C.S."/>
            <person name="Le Clainche I."/>
            <person name="Bernard M."/>
            <person name="Bento P."/>
            <person name="Noel B."/>
            <person name="Labadie K."/>
            <person name="Alberti A."/>
            <person name="Charles M."/>
            <person name="Arnaud D."/>
            <person name="Guo H."/>
            <person name="Daviaud C."/>
            <person name="Alamery S."/>
            <person name="Jabbari K."/>
            <person name="Zhao M."/>
            <person name="Edger P.P."/>
            <person name="Chelaifa H."/>
            <person name="Tack D."/>
            <person name="Lassalle G."/>
            <person name="Mestiri I."/>
            <person name="Schnel N."/>
            <person name="Le Paslier M.C."/>
            <person name="Fan G."/>
            <person name="Renault V."/>
            <person name="Bayer P.E."/>
            <person name="Golicz A.A."/>
            <person name="Manoli S."/>
            <person name="Lee T.H."/>
            <person name="Thi V.H."/>
            <person name="Chalabi S."/>
            <person name="Hu Q."/>
            <person name="Fan C."/>
            <person name="Tollenaere R."/>
            <person name="Lu Y."/>
            <person name="Battail C."/>
            <person name="Shen J."/>
            <person name="Sidebottom C.H."/>
            <person name="Wang X."/>
            <person name="Canaguier A."/>
            <person name="Chauveau A."/>
            <person name="Berard A."/>
            <person name="Deniot G."/>
            <person name="Guan M."/>
            <person name="Liu Z."/>
            <person name="Sun F."/>
            <person name="Lim Y.P."/>
            <person name="Lyons E."/>
            <person name="Town C.D."/>
            <person name="Bancroft I."/>
            <person name="Wang X."/>
            <person name="Meng J."/>
            <person name="Ma J."/>
            <person name="Pires J.C."/>
            <person name="King G.J."/>
            <person name="Brunel D."/>
            <person name="Delourme R."/>
            <person name="Renard M."/>
            <person name="Aury J.M."/>
            <person name="Adams K.L."/>
            <person name="Batley J."/>
            <person name="Snowdon R.J."/>
            <person name="Tost J."/>
            <person name="Edwards D."/>
            <person name="Zhou Y."/>
            <person name="Hua W."/>
            <person name="Sharpe A.G."/>
            <person name="Paterson A.H."/>
            <person name="Guan C."/>
            <person name="Wincker P."/>
        </authorList>
    </citation>
    <scope>NUCLEOTIDE SEQUENCE [LARGE SCALE GENOMIC DNA]</scope>
    <source>
        <strain evidence="7">cv. Darmor-bzh</strain>
    </source>
</reference>
<evidence type="ECO:0000313" key="5">
    <source>
        <dbReference type="EMBL" id="CAF1737712.1"/>
    </source>
</evidence>
<evidence type="ECO:0000313" key="7">
    <source>
        <dbReference type="Proteomes" id="UP000028999"/>
    </source>
</evidence>
<proteinExistence type="predicted"/>
<dbReference type="CDD" id="cd18793">
    <property type="entry name" value="SF2_C_SNF"/>
    <property type="match status" value="1"/>
</dbReference>
<dbReference type="EMBL" id="LK032782">
    <property type="protein sequence ID" value="CDY48619.1"/>
    <property type="molecule type" value="Genomic_DNA"/>
</dbReference>
<protein>
    <submittedName>
        <fullName evidence="5">(rape) hypothetical protein</fullName>
    </submittedName>
    <submittedName>
        <fullName evidence="6">BnaC09g20660D protein</fullName>
    </submittedName>
</protein>
<dbReference type="Gene3D" id="3.40.50.300">
    <property type="entry name" value="P-loop containing nucleotide triphosphate hydrolases"/>
    <property type="match status" value="1"/>
</dbReference>
<dbReference type="GO" id="GO:0003682">
    <property type="term" value="F:chromatin binding"/>
    <property type="evidence" value="ECO:0000318"/>
    <property type="project" value="GO_Central"/>
</dbReference>
<dbReference type="InterPro" id="IPR027417">
    <property type="entry name" value="P-loop_NTPase"/>
</dbReference>
<sequence length="765" mass="86877">MKRDFDEISEEEWQQHSFNPSRVLKQPRAPKTTTTRTPRRRRQQPNPSPPIESFAYRRPSKAIESDEDCVVVEDSGSGESDSDVKIVNGGDDLLLDDEEEEEEAKVVVVRRARVGRRFVIEDEEGSEEDEVEVEVEEVSSSEGEDGGGGDGDEDVVGKALQKCAKISADLRKELYGSSSGVTTCDRYSEVESSTVRIVTQTDIDEACKAEDSDFQPILKPYQLVGVNFLLLLYKKGIEGAILADEMGLGKTIQAITYLTLLNHLNNDPGPHLVVCPASVLENWERELRKWCPSFNVLQYHGAARAAYSRELNSLSKAGKLPPFNVLLVCYSLFERHSEQQKDDRKVLKRWRWSCVLMDEAHALKDKNSYRWKNLMSVARNANQRLMLTGTPLQNDLHELWSLLEFMLPDIFTTENVDLKKLLNAEDTELITRMKSILGPFILRRLKSDVMQQLVPKIQRVEYVHMEKKQEDTYKEAIEDYRAASQARVLKLSSKSLAKALPKRQISNYFTQFRKIANHPLLIRRIYSDEDVIRIARKLHPIGAFGFECSLERVIEEVKSYNDFRIHQLLLQYGVNNTKGTLSDKHVMLSAKCRTLAELLPSMKKSGNRVLIFSQWTSMLDILEWTLDVIGVTYRRLDGSTQVTDRQTIVDTFNNDKSIFACLLSTRAGGQGLNLTGADTVIIHDMDFNPQIDRQAEDRCHRIGQTKPVTIFRLVTKSTVDENIYEIAKRKLVLDAAVLESGVHVDDDGDTPEKTMGEILASLLMA</sequence>
<evidence type="ECO:0000256" key="1">
    <source>
        <dbReference type="ARBA" id="ARBA00022801"/>
    </source>
</evidence>
<evidence type="ECO:0000259" key="4">
    <source>
        <dbReference type="PROSITE" id="PS51194"/>
    </source>
</evidence>
<name>A0A078IGU6_BRANA</name>
<feature type="domain" description="Helicase C-terminal" evidence="4">
    <location>
        <begin position="594"/>
        <end position="744"/>
    </location>
</feature>
<dbReference type="EMBL" id="HG994373">
    <property type="protein sequence ID" value="CAF1737712.1"/>
    <property type="molecule type" value="Genomic_DNA"/>
</dbReference>
<dbReference type="PROSITE" id="PS51192">
    <property type="entry name" value="HELICASE_ATP_BIND_1"/>
    <property type="match status" value="1"/>
</dbReference>
<dbReference type="SMART" id="SM00490">
    <property type="entry name" value="HELICc"/>
    <property type="match status" value="1"/>
</dbReference>
<dbReference type="Gene3D" id="3.40.50.10810">
    <property type="entry name" value="Tandem AAA-ATPase domain"/>
    <property type="match status" value="1"/>
</dbReference>
<accession>A0A078IGU6</accession>